<feature type="transmembrane region" description="Helical" evidence="1">
    <location>
        <begin position="47"/>
        <end position="66"/>
    </location>
</feature>
<evidence type="ECO:0008006" key="4">
    <source>
        <dbReference type="Google" id="ProtNLM"/>
    </source>
</evidence>
<evidence type="ECO:0000256" key="1">
    <source>
        <dbReference type="SAM" id="Phobius"/>
    </source>
</evidence>
<dbReference type="Proteomes" id="UP000675163">
    <property type="component" value="Unassembled WGS sequence"/>
</dbReference>
<feature type="transmembrane region" description="Helical" evidence="1">
    <location>
        <begin position="86"/>
        <end position="106"/>
    </location>
</feature>
<keyword evidence="1" id="KW-0472">Membrane</keyword>
<dbReference type="AlphaFoldDB" id="A0A940PYR7"/>
<feature type="transmembrane region" description="Helical" evidence="1">
    <location>
        <begin position="208"/>
        <end position="228"/>
    </location>
</feature>
<keyword evidence="3" id="KW-1185">Reference proteome</keyword>
<sequence length="234" mass="25361">MSSVIAWGPGLLTLVGFGLAMGVNPALYGATADMLARNVQATARLRWMAAGLVVGATLLLALFHSVNPTSIVQASRGKLDAVLVNQTIDIIAAALFLIAAGVVLWWKRRTPQLPRKAAKSPKPSARPYSYFFLGLGACVGFTTLPIMYLTGRLIAGLTPDLLLRVIAYVVFLAALVAPFFALAWVWARIPGLSDRITRFYAAAQTWDYRFYLAALLCAAGLLFVWLAFFDPAIR</sequence>
<feature type="transmembrane region" description="Helical" evidence="1">
    <location>
        <begin position="127"/>
        <end position="149"/>
    </location>
</feature>
<evidence type="ECO:0000313" key="3">
    <source>
        <dbReference type="Proteomes" id="UP000675163"/>
    </source>
</evidence>
<proteinExistence type="predicted"/>
<reference evidence="2" key="1">
    <citation type="submission" date="2021-02" db="EMBL/GenBank/DDBJ databases">
        <title>Sequencing the genomes of 1000 actinobacteria strains.</title>
        <authorList>
            <person name="Klenk H.-P."/>
        </authorList>
    </citation>
    <scope>NUCLEOTIDE SEQUENCE</scope>
    <source>
        <strain evidence="2">DSM 22850</strain>
    </source>
</reference>
<gene>
    <name evidence="2" type="ORF">JOF28_001838</name>
</gene>
<organism evidence="2 3">
    <name type="scientific">Leucobacter exalbidus</name>
    <dbReference type="NCBI Taxonomy" id="662960"/>
    <lineage>
        <taxon>Bacteria</taxon>
        <taxon>Bacillati</taxon>
        <taxon>Actinomycetota</taxon>
        <taxon>Actinomycetes</taxon>
        <taxon>Micrococcales</taxon>
        <taxon>Microbacteriaceae</taxon>
        <taxon>Leucobacter</taxon>
    </lineage>
</organism>
<accession>A0A940PYR7</accession>
<feature type="transmembrane region" description="Helical" evidence="1">
    <location>
        <begin position="161"/>
        <end position="187"/>
    </location>
</feature>
<keyword evidence="1" id="KW-0812">Transmembrane</keyword>
<name>A0A940PYR7_9MICO</name>
<dbReference type="RefSeq" id="WP_209705485.1">
    <property type="nucleotide sequence ID" value="NZ_JAFIDA010000001.1"/>
</dbReference>
<dbReference type="EMBL" id="JAFIDA010000001">
    <property type="protein sequence ID" value="MBP1326606.1"/>
    <property type="molecule type" value="Genomic_DNA"/>
</dbReference>
<evidence type="ECO:0000313" key="2">
    <source>
        <dbReference type="EMBL" id="MBP1326606.1"/>
    </source>
</evidence>
<feature type="transmembrane region" description="Helical" evidence="1">
    <location>
        <begin position="6"/>
        <end position="27"/>
    </location>
</feature>
<comment type="caution">
    <text evidence="2">The sequence shown here is derived from an EMBL/GenBank/DDBJ whole genome shotgun (WGS) entry which is preliminary data.</text>
</comment>
<keyword evidence="1" id="KW-1133">Transmembrane helix</keyword>
<protein>
    <recommendedName>
        <fullName evidence="4">Sap, sulfolipid-1-addressing protein</fullName>
    </recommendedName>
</protein>